<dbReference type="AlphaFoldDB" id="A0A023F063"/>
<dbReference type="Pfam" id="PF25752">
    <property type="entry name" value="DUF1619_N"/>
    <property type="match status" value="1"/>
</dbReference>
<dbReference type="InterPro" id="IPR057724">
    <property type="entry name" value="TCTN1-3_N"/>
</dbReference>
<dbReference type="InterPro" id="IPR040354">
    <property type="entry name" value="TCTN1-3"/>
</dbReference>
<dbReference type="GO" id="GO:0060271">
    <property type="term" value="P:cilium assembly"/>
    <property type="evidence" value="ECO:0007669"/>
    <property type="project" value="TreeGrafter"/>
</dbReference>
<evidence type="ECO:0000256" key="1">
    <source>
        <dbReference type="SAM" id="SignalP"/>
    </source>
</evidence>
<dbReference type="PANTHER" id="PTHR14611">
    <property type="entry name" value="TECTONIC FAMILY MEMBER"/>
    <property type="match status" value="1"/>
</dbReference>
<accession>A0A023F063</accession>
<feature type="non-terminal residue" evidence="3">
    <location>
        <position position="339"/>
    </location>
</feature>
<proteinExistence type="evidence at transcript level"/>
<dbReference type="EMBL" id="GBBI01003834">
    <property type="protein sequence ID" value="JAC14878.1"/>
    <property type="molecule type" value="mRNA"/>
</dbReference>
<sequence>MYCAMLLLESLIFYGLFLNYAVYAEGDLAVTSFNWSVTEKFPESHLDDTAYNDLNSESLSICDITKNYCDTNCCNDKDCTSFEIRSFNCSVDEAQNPFSYDNLYCYNRLPVYLKHSSTALCFELENSPYLGRFFRKDNIIHGKQDISELLKSRRKIFKYFKELNEFQEIGKNKNYLPHEFMLKIFNEKGYFNEYFLPTNIMGTEYCSNITPLKVIGQRSYCLLHISKEQCKQATQLQMTYEYFKEKFSLFADLEEKTNETGISMKIICIDNGSNFVMFFENHLKYSFPLANNKGKQVPCGENASTNYNENNDICENVIVAQTLKFIWNYTDLLRIEISA</sequence>
<protein>
    <submittedName>
        <fullName evidence="3">Putative secreted protein</fullName>
    </submittedName>
</protein>
<evidence type="ECO:0000313" key="3">
    <source>
        <dbReference type="EMBL" id="JAC14878.1"/>
    </source>
</evidence>
<keyword evidence="1" id="KW-0732">Signal</keyword>
<dbReference type="PANTHER" id="PTHR14611:SF2">
    <property type="entry name" value="TECTONIC"/>
    <property type="match status" value="1"/>
</dbReference>
<reference evidence="3" key="1">
    <citation type="journal article" date="2014" name="PLoS Negl. Trop. Dis.">
        <title>An updated insight into the Sialotranscriptome of Triatoma infestans: developmental stage and geographic variations.</title>
        <authorList>
            <person name="Schwarz A."/>
            <person name="Medrano-Mercado N."/>
            <person name="Schaub G.A."/>
            <person name="Struchiner C.J."/>
            <person name="Bargues M.D."/>
            <person name="Levy M.Z."/>
            <person name="Ribeiro J.M."/>
        </authorList>
    </citation>
    <scope>NUCLEOTIDE SEQUENCE</scope>
    <source>
        <strain evidence="3">Chile</strain>
        <tissue evidence="3">Salivary glands</tissue>
    </source>
</reference>
<feature type="domain" description="Tectonic-1-3 N-terminal" evidence="2">
    <location>
        <begin position="58"/>
        <end position="92"/>
    </location>
</feature>
<feature type="signal peptide" evidence="1">
    <location>
        <begin position="1"/>
        <end position="24"/>
    </location>
</feature>
<name>A0A023F063_TRIIF</name>
<feature type="chain" id="PRO_5001520222" evidence="1">
    <location>
        <begin position="25"/>
        <end position="339"/>
    </location>
</feature>
<organism evidence="3">
    <name type="scientific">Triatoma infestans</name>
    <name type="common">Assassin bug</name>
    <dbReference type="NCBI Taxonomy" id="30076"/>
    <lineage>
        <taxon>Eukaryota</taxon>
        <taxon>Metazoa</taxon>
        <taxon>Ecdysozoa</taxon>
        <taxon>Arthropoda</taxon>
        <taxon>Hexapoda</taxon>
        <taxon>Insecta</taxon>
        <taxon>Pterygota</taxon>
        <taxon>Neoptera</taxon>
        <taxon>Paraneoptera</taxon>
        <taxon>Hemiptera</taxon>
        <taxon>Heteroptera</taxon>
        <taxon>Panheteroptera</taxon>
        <taxon>Cimicomorpha</taxon>
        <taxon>Reduviidae</taxon>
        <taxon>Triatominae</taxon>
        <taxon>Triatoma</taxon>
    </lineage>
</organism>
<evidence type="ECO:0000259" key="2">
    <source>
        <dbReference type="Pfam" id="PF25752"/>
    </source>
</evidence>